<dbReference type="OrthoDB" id="1435110at2759"/>
<reference evidence="4" key="1">
    <citation type="journal article" date="2017" name="Front. Plant Sci.">
        <title>Climate Clever Clovers: New Paradigm to Reduce the Environmental Footprint of Ruminants by Breeding Low Methanogenic Forages Utilizing Haplotype Variation.</title>
        <authorList>
            <person name="Kaur P."/>
            <person name="Appels R."/>
            <person name="Bayer P.E."/>
            <person name="Keeble-Gagnere G."/>
            <person name="Wang J."/>
            <person name="Hirakawa H."/>
            <person name="Shirasawa K."/>
            <person name="Vercoe P."/>
            <person name="Stefanova K."/>
            <person name="Durmic Z."/>
            <person name="Nichols P."/>
            <person name="Revell C."/>
            <person name="Isobe S.N."/>
            <person name="Edwards D."/>
            <person name="Erskine W."/>
        </authorList>
    </citation>
    <scope>NUCLEOTIDE SEQUENCE [LARGE SCALE GENOMIC DNA]</scope>
    <source>
        <strain evidence="4">cv. Daliak</strain>
    </source>
</reference>
<feature type="compositionally biased region" description="Polar residues" evidence="1">
    <location>
        <begin position="299"/>
        <end position="309"/>
    </location>
</feature>
<sequence>MLQNSTHCYGGMQLNLRSMLKKGFLASCRPFIGVDGCHLKTKFGGQLLIAVGRDANDQYYPLAFGVVENETKESWRWFLTLLLEDIGSDKRWVFISDQQKGLIPVFEEMFERVEHRLCLRHLYANFKKKFGGGTAIRDLMMGAAKATYQQAWDKKMNELKALDKKAWEWLIAHDPKLWWIPCRHVVAAMSKRSQVPADFVDDYYSRDAIALVLVHSMVKTCGQMLTVMKCCHQVIREVQGGQRSLEEEGPMKRPKNQVTNQVIDAQTVDYHVTMPGVAKVLQLTQQLNQERKPSKKGGAQSTNAEASHSAQVIVTAPAQVIGTVPAEGNATEPVQVTANVPAEGTAPAQVTASVVQPMSKKAKTTHPTSFTQPATKTAQPPKPATSKFKPPSKVKVGALGTLPNKPIEIAEVEYGDGDLTQELNDPKVRKCLRKLRKLK</sequence>
<accession>A0A2Z6M452</accession>
<organism evidence="3 4">
    <name type="scientific">Trifolium subterraneum</name>
    <name type="common">Subterranean clover</name>
    <dbReference type="NCBI Taxonomy" id="3900"/>
    <lineage>
        <taxon>Eukaryota</taxon>
        <taxon>Viridiplantae</taxon>
        <taxon>Streptophyta</taxon>
        <taxon>Embryophyta</taxon>
        <taxon>Tracheophyta</taxon>
        <taxon>Spermatophyta</taxon>
        <taxon>Magnoliopsida</taxon>
        <taxon>eudicotyledons</taxon>
        <taxon>Gunneridae</taxon>
        <taxon>Pentapetalae</taxon>
        <taxon>rosids</taxon>
        <taxon>fabids</taxon>
        <taxon>Fabales</taxon>
        <taxon>Fabaceae</taxon>
        <taxon>Papilionoideae</taxon>
        <taxon>50 kb inversion clade</taxon>
        <taxon>NPAAA clade</taxon>
        <taxon>Hologalegina</taxon>
        <taxon>IRL clade</taxon>
        <taxon>Trifolieae</taxon>
        <taxon>Trifolium</taxon>
    </lineage>
</organism>
<feature type="region of interest" description="Disordered" evidence="1">
    <location>
        <begin position="288"/>
        <end position="309"/>
    </location>
</feature>
<dbReference type="EMBL" id="DF973340">
    <property type="protein sequence ID" value="GAU26656.1"/>
    <property type="molecule type" value="Genomic_DNA"/>
</dbReference>
<keyword evidence="4" id="KW-1185">Reference proteome</keyword>
<gene>
    <name evidence="3" type="ORF">TSUD_314310</name>
</gene>
<dbReference type="Proteomes" id="UP000242715">
    <property type="component" value="Unassembled WGS sequence"/>
</dbReference>
<feature type="domain" description="MULE transposase" evidence="2">
    <location>
        <begin position="32"/>
        <end position="125"/>
    </location>
</feature>
<name>A0A2Z6M452_TRISU</name>
<dbReference type="PANTHER" id="PTHR31973">
    <property type="entry name" value="POLYPROTEIN, PUTATIVE-RELATED"/>
    <property type="match status" value="1"/>
</dbReference>
<proteinExistence type="predicted"/>
<evidence type="ECO:0000313" key="4">
    <source>
        <dbReference type="Proteomes" id="UP000242715"/>
    </source>
</evidence>
<evidence type="ECO:0000256" key="1">
    <source>
        <dbReference type="SAM" id="MobiDB-lite"/>
    </source>
</evidence>
<evidence type="ECO:0000313" key="3">
    <source>
        <dbReference type="EMBL" id="GAU26656.1"/>
    </source>
</evidence>
<dbReference type="InterPro" id="IPR018289">
    <property type="entry name" value="MULE_transposase_dom"/>
</dbReference>
<dbReference type="PANTHER" id="PTHR31973:SF187">
    <property type="entry name" value="MUTATOR TRANSPOSASE MUDRA PROTEIN"/>
    <property type="match status" value="1"/>
</dbReference>
<dbReference type="AlphaFoldDB" id="A0A2Z6M452"/>
<dbReference type="Pfam" id="PF10551">
    <property type="entry name" value="MULE"/>
    <property type="match status" value="1"/>
</dbReference>
<protein>
    <recommendedName>
        <fullName evidence="2">MULE transposase domain-containing protein</fullName>
    </recommendedName>
</protein>
<feature type="region of interest" description="Disordered" evidence="1">
    <location>
        <begin position="363"/>
        <end position="399"/>
    </location>
</feature>
<evidence type="ECO:0000259" key="2">
    <source>
        <dbReference type="Pfam" id="PF10551"/>
    </source>
</evidence>